<sequence length="91" mass="9969">MLHMIKSCRALSEAVQYVSGDDALLLIEDAVYAANGQHQDFSLLMPFTAFVLHADAQARAISNRISPSVTVVDYSGFVDLTAAHTHTMTWD</sequence>
<proteinExistence type="predicted"/>
<dbReference type="Gene3D" id="3.40.1260.10">
    <property type="entry name" value="DsrEFH-like"/>
    <property type="match status" value="1"/>
</dbReference>
<accession>U3BIH1</accession>
<evidence type="ECO:0000313" key="2">
    <source>
        <dbReference type="Proteomes" id="UP000016570"/>
    </source>
</evidence>
<dbReference type="InterPro" id="IPR007215">
    <property type="entry name" value="Sulphur_relay_TusB/DsrH"/>
</dbReference>
<name>U3BIH1_VIBPR</name>
<dbReference type="Pfam" id="PF04077">
    <property type="entry name" value="DsrH"/>
    <property type="match status" value="1"/>
</dbReference>
<dbReference type="GO" id="GO:1990228">
    <property type="term" value="C:sulfurtransferase complex"/>
    <property type="evidence" value="ECO:0007669"/>
    <property type="project" value="TreeGrafter"/>
</dbReference>
<evidence type="ECO:0000313" key="1">
    <source>
        <dbReference type="EMBL" id="GAD69434.1"/>
    </source>
</evidence>
<dbReference type="AlphaFoldDB" id="U3BIH1"/>
<dbReference type="eggNOG" id="COG2168">
    <property type="taxonomic scope" value="Bacteria"/>
</dbReference>
<dbReference type="EMBL" id="BATJ01000029">
    <property type="protein sequence ID" value="GAD69434.1"/>
    <property type="molecule type" value="Genomic_DNA"/>
</dbReference>
<dbReference type="RefSeq" id="WP_021707399.1">
    <property type="nucleotide sequence ID" value="NZ_BATJ01000029.1"/>
</dbReference>
<dbReference type="PANTHER" id="PTHR37526">
    <property type="entry name" value="PROTEIN TUSB"/>
    <property type="match status" value="1"/>
</dbReference>
<dbReference type="Proteomes" id="UP000016570">
    <property type="component" value="Unassembled WGS sequence"/>
</dbReference>
<dbReference type="STRING" id="1219065.VPR01S_29_00380"/>
<protein>
    <submittedName>
        <fullName evidence="1">TusB protein</fullName>
    </submittedName>
</protein>
<keyword evidence="2" id="KW-1185">Reference proteome</keyword>
<dbReference type="GO" id="GO:0002143">
    <property type="term" value="P:tRNA wobble position uridine thiolation"/>
    <property type="evidence" value="ECO:0007669"/>
    <property type="project" value="InterPro"/>
</dbReference>
<organism evidence="1 2">
    <name type="scientific">Vibrio proteolyticus NBRC 13287</name>
    <dbReference type="NCBI Taxonomy" id="1219065"/>
    <lineage>
        <taxon>Bacteria</taxon>
        <taxon>Pseudomonadati</taxon>
        <taxon>Pseudomonadota</taxon>
        <taxon>Gammaproteobacteria</taxon>
        <taxon>Vibrionales</taxon>
        <taxon>Vibrionaceae</taxon>
        <taxon>Vibrio</taxon>
    </lineage>
</organism>
<gene>
    <name evidence="1" type="primary">tusB</name>
    <name evidence="1" type="ORF">VPR01S_29_00380</name>
</gene>
<dbReference type="PANTHER" id="PTHR37526:SF1">
    <property type="entry name" value="PROTEIN TUSB"/>
    <property type="match status" value="1"/>
</dbReference>
<dbReference type="SUPFAM" id="SSF75169">
    <property type="entry name" value="DsrEFH-like"/>
    <property type="match status" value="1"/>
</dbReference>
<dbReference type="NCBIfam" id="TIGR03011">
    <property type="entry name" value="sulf_tusB_dsrH"/>
    <property type="match status" value="1"/>
</dbReference>
<reference evidence="1 2" key="1">
    <citation type="submission" date="2013-09" db="EMBL/GenBank/DDBJ databases">
        <title>Whole genome shotgun sequence of Vibrio proteolyticus NBRC 13287.</title>
        <authorList>
            <person name="Isaki S."/>
            <person name="Hosoyama A."/>
            <person name="Numata M."/>
            <person name="Hashimoto M."/>
            <person name="Hosoyama Y."/>
            <person name="Tsuchikane K."/>
            <person name="Noguchi M."/>
            <person name="Hirakata S."/>
            <person name="Ichikawa N."/>
            <person name="Ohji S."/>
            <person name="Yamazoe A."/>
            <person name="Fujita N."/>
        </authorList>
    </citation>
    <scope>NUCLEOTIDE SEQUENCE [LARGE SCALE GENOMIC DNA]</scope>
    <source>
        <strain evidence="1 2">NBRC 13287</strain>
    </source>
</reference>
<dbReference type="InterPro" id="IPR027396">
    <property type="entry name" value="DsrEFH-like"/>
</dbReference>
<comment type="caution">
    <text evidence="1">The sequence shown here is derived from an EMBL/GenBank/DDBJ whole genome shotgun (WGS) entry which is preliminary data.</text>
</comment>